<dbReference type="AlphaFoldDB" id="A0A6P1M6K2"/>
<dbReference type="InterPro" id="IPR050135">
    <property type="entry name" value="dGTPase-like"/>
</dbReference>
<dbReference type="Pfam" id="PF13286">
    <property type="entry name" value="HD_assoc"/>
    <property type="match status" value="1"/>
</dbReference>
<dbReference type="PANTHER" id="PTHR11373">
    <property type="entry name" value="DEOXYNUCLEOSIDE TRIPHOSPHATE TRIPHOSPHOHYDROLASE"/>
    <property type="match status" value="1"/>
</dbReference>
<dbReference type="GO" id="GO:0008832">
    <property type="term" value="F:dGTPase activity"/>
    <property type="evidence" value="ECO:0007669"/>
    <property type="project" value="TreeGrafter"/>
</dbReference>
<protein>
    <recommendedName>
        <fullName evidence="2">Deoxyguanosinetriphosphate triphosphohydrolase-like protein</fullName>
    </recommendedName>
</protein>
<feature type="domain" description="HD" evidence="3">
    <location>
        <begin position="76"/>
        <end position="203"/>
    </location>
</feature>
<evidence type="ECO:0000256" key="1">
    <source>
        <dbReference type="ARBA" id="ARBA00022801"/>
    </source>
</evidence>
<name>A0A6P1M6K2_9BACT</name>
<organism evidence="4 5">
    <name type="scientific">Tichowtungia aerotolerans</name>
    <dbReference type="NCBI Taxonomy" id="2697043"/>
    <lineage>
        <taxon>Bacteria</taxon>
        <taxon>Pseudomonadati</taxon>
        <taxon>Kiritimatiellota</taxon>
        <taxon>Tichowtungiia</taxon>
        <taxon>Tichowtungiales</taxon>
        <taxon>Tichowtungiaceae</taxon>
        <taxon>Tichowtungia</taxon>
    </lineage>
</organism>
<dbReference type="InterPro" id="IPR023023">
    <property type="entry name" value="dNTPase_2"/>
</dbReference>
<dbReference type="Proteomes" id="UP000464954">
    <property type="component" value="Chromosome"/>
</dbReference>
<dbReference type="HAMAP" id="MF_01212">
    <property type="entry name" value="dGTPase_type2"/>
    <property type="match status" value="1"/>
</dbReference>
<dbReference type="GO" id="GO:0006203">
    <property type="term" value="P:dGTP catabolic process"/>
    <property type="evidence" value="ECO:0007669"/>
    <property type="project" value="TreeGrafter"/>
</dbReference>
<evidence type="ECO:0000313" key="5">
    <source>
        <dbReference type="Proteomes" id="UP000464954"/>
    </source>
</evidence>
<comment type="similarity">
    <text evidence="2">Belongs to the dGTPase family. Type 2 subfamily.</text>
</comment>
<dbReference type="SUPFAM" id="SSF109604">
    <property type="entry name" value="HD-domain/PDEase-like"/>
    <property type="match status" value="1"/>
</dbReference>
<dbReference type="PROSITE" id="PS51831">
    <property type="entry name" value="HD"/>
    <property type="match status" value="1"/>
</dbReference>
<keyword evidence="1 2" id="KW-0378">Hydrolase</keyword>
<dbReference type="InterPro" id="IPR006261">
    <property type="entry name" value="dGTPase"/>
</dbReference>
<dbReference type="CDD" id="cd00077">
    <property type="entry name" value="HDc"/>
    <property type="match status" value="1"/>
</dbReference>
<dbReference type="SMART" id="SM00471">
    <property type="entry name" value="HDc"/>
    <property type="match status" value="1"/>
</dbReference>
<dbReference type="PANTHER" id="PTHR11373:SF43">
    <property type="entry name" value="DEOXYGUANOSINETRIPHOSPHATE TRIPHOSPHOHYDROLASE-LIKE PROTEIN"/>
    <property type="match status" value="1"/>
</dbReference>
<dbReference type="Pfam" id="PF01966">
    <property type="entry name" value="HD"/>
    <property type="match status" value="1"/>
</dbReference>
<proteinExistence type="inferred from homology"/>
<evidence type="ECO:0000256" key="2">
    <source>
        <dbReference type="HAMAP-Rule" id="MF_01212"/>
    </source>
</evidence>
<accession>A0A6P1M6K2</accession>
<sequence>MTHNRQQWEALETNDLAPYAAHSAESLGRRFIEPPHPVRPCFQRDRDRVLHSRCFRRLEYKTQVFVNGTADHYRTRLTHTIEMAAVGRTLARVFRVNEDLTETICLAHDVGHSPFGHRGEYVLNDLMKEHGGFDHNLQSLRAVEKLEYQYPGFAGLNLTWEVRAGLLKHEAAAPEAHLDGYPIGPFQYLEAQIADVADDMTYHAHDVDDGLSAGLITLDQLRELAFWKMAAARAEEQYAALDEDQHRRITIRNLLDLQAQDVLSEGRARLEEYRPERIADVMRAPRRMICFSSEMSGMLQEFSDFLYQQLYYHPAVADANSEAVELMRGLFLHYVERPETMGEKAKERLETEGLMRTVCDYVAGCTDRYALEECEKHCVCLK</sequence>
<dbReference type="Gene3D" id="1.10.3210.10">
    <property type="entry name" value="Hypothetical protein af1432"/>
    <property type="match status" value="1"/>
</dbReference>
<dbReference type="RefSeq" id="WP_160628824.1">
    <property type="nucleotide sequence ID" value="NZ_CP047593.1"/>
</dbReference>
<dbReference type="NCBIfam" id="NF002326">
    <property type="entry name" value="PRK01286.1-1"/>
    <property type="match status" value="1"/>
</dbReference>
<dbReference type="InterPro" id="IPR006674">
    <property type="entry name" value="HD_domain"/>
</dbReference>
<dbReference type="KEGG" id="taer:GT409_09285"/>
<dbReference type="InterPro" id="IPR026875">
    <property type="entry name" value="PHydrolase_assoc_dom"/>
</dbReference>
<dbReference type="InterPro" id="IPR003607">
    <property type="entry name" value="HD/PDEase_dom"/>
</dbReference>
<dbReference type="NCBIfam" id="TIGR01353">
    <property type="entry name" value="dGTP_triPase"/>
    <property type="match status" value="1"/>
</dbReference>
<reference evidence="4 5" key="1">
    <citation type="submission" date="2020-01" db="EMBL/GenBank/DDBJ databases">
        <title>Ponticoccus aerotolerans gen. nov., sp. nov., an anaerobic bacterium and proposal of Ponticoccusceae fam. nov., Ponticoccusles ord. nov. and Ponticoccuse classis nov. in the phylum Kiritimatiellaeota.</title>
        <authorList>
            <person name="Zhou L.Y."/>
            <person name="Du Z.J."/>
        </authorList>
    </citation>
    <scope>NUCLEOTIDE SEQUENCE [LARGE SCALE GENOMIC DNA]</scope>
    <source>
        <strain evidence="4 5">S-5007</strain>
    </source>
</reference>
<gene>
    <name evidence="4" type="ORF">GT409_09285</name>
</gene>
<dbReference type="EMBL" id="CP047593">
    <property type="protein sequence ID" value="QHI69642.1"/>
    <property type="molecule type" value="Genomic_DNA"/>
</dbReference>
<evidence type="ECO:0000259" key="3">
    <source>
        <dbReference type="PROSITE" id="PS51831"/>
    </source>
</evidence>
<keyword evidence="5" id="KW-1185">Reference proteome</keyword>
<evidence type="ECO:0000313" key="4">
    <source>
        <dbReference type="EMBL" id="QHI69642.1"/>
    </source>
</evidence>